<organism evidence="2">
    <name type="scientific">Vibrio parahaemolyticus</name>
    <dbReference type="NCBI Taxonomy" id="670"/>
    <lineage>
        <taxon>Bacteria</taxon>
        <taxon>Pseudomonadati</taxon>
        <taxon>Pseudomonadota</taxon>
        <taxon>Gammaproteobacteria</taxon>
        <taxon>Vibrionales</taxon>
        <taxon>Vibrionaceae</taxon>
        <taxon>Vibrio</taxon>
    </lineage>
</organism>
<dbReference type="SUPFAM" id="SSF56112">
    <property type="entry name" value="Protein kinase-like (PK-like)"/>
    <property type="match status" value="1"/>
</dbReference>
<gene>
    <name evidence="2" type="ORF">YA91_01595</name>
</gene>
<accession>A0A249VXU9</accession>
<evidence type="ECO:0000313" key="2">
    <source>
        <dbReference type="EMBL" id="ASZ49330.1"/>
    </source>
</evidence>
<dbReference type="GO" id="GO:0016740">
    <property type="term" value="F:transferase activity"/>
    <property type="evidence" value="ECO:0007669"/>
    <property type="project" value="UniProtKB-KW"/>
</dbReference>
<dbReference type="Gene3D" id="3.90.1200.10">
    <property type="match status" value="1"/>
</dbReference>
<dbReference type="AlphaFoldDB" id="A0A249VXU9"/>
<reference evidence="2" key="1">
    <citation type="submission" date="2017-09" db="EMBL/GenBank/DDBJ databases">
        <authorList>
            <person name="Ehlers B."/>
            <person name="Leendertz F.H."/>
        </authorList>
    </citation>
    <scope>NUCLEOTIDE SEQUENCE</scope>
    <source>
        <strain evidence="2">MAVP-26</strain>
    </source>
</reference>
<dbReference type="Pfam" id="PF01636">
    <property type="entry name" value="APH"/>
    <property type="match status" value="1"/>
</dbReference>
<name>A0A249VXU9_VIBPH</name>
<feature type="domain" description="Aminoglycoside phosphotransferase" evidence="1">
    <location>
        <begin position="38"/>
        <end position="211"/>
    </location>
</feature>
<dbReference type="InterPro" id="IPR011009">
    <property type="entry name" value="Kinase-like_dom_sf"/>
</dbReference>
<protein>
    <submittedName>
        <fullName evidence="2">Phosphotransferase</fullName>
    </submittedName>
</protein>
<dbReference type="InterPro" id="IPR002575">
    <property type="entry name" value="Aminoglycoside_PTrfase"/>
</dbReference>
<proteinExistence type="predicted"/>
<keyword evidence="2" id="KW-0808">Transferase</keyword>
<dbReference type="EMBL" id="CP023247">
    <property type="protein sequence ID" value="ASZ49330.1"/>
    <property type="molecule type" value="Genomic_DNA"/>
</dbReference>
<evidence type="ECO:0000259" key="1">
    <source>
        <dbReference type="Pfam" id="PF01636"/>
    </source>
</evidence>
<sequence>MSWLLANVSAAIKVSSLYMKTGSPVSQQELNQMGSAKVFLIEKDGVQVIEKRNPTQIEVAFYQRYAEQFATLGIHVPRLIQFDDQKNVLHIEYVPHAVEQAFLLEDDRVIEQLVKLHRLPPTSDGIYHRHLWTPQATQQALATLEVGSETEEFFHNLQQRSAHLFDGQNLISGDSNAGNWGQRENGELVLFDWERFSTGHVAIDLAPLIEGMGTFDDYLKVAGRYIKFAEKGETTELARDIGLAKAWIVVEVVNILVSRKNPQTSKYLDWFRQTLPQWAKSLSAQVMS</sequence>